<feature type="compositionally biased region" description="Low complexity" evidence="1">
    <location>
        <begin position="1"/>
        <end position="18"/>
    </location>
</feature>
<dbReference type="AlphaFoldDB" id="A0A4Y9ZK14"/>
<keyword evidence="3" id="KW-1185">Reference proteome</keyword>
<feature type="region of interest" description="Disordered" evidence="1">
    <location>
        <begin position="330"/>
        <end position="370"/>
    </location>
</feature>
<reference evidence="2 3" key="1">
    <citation type="submission" date="2019-02" db="EMBL/GenBank/DDBJ databases">
        <title>Genome sequencing of the rare red list fungi Hericium alpestre (H. flagellum).</title>
        <authorList>
            <person name="Buettner E."/>
            <person name="Kellner H."/>
        </authorList>
    </citation>
    <scope>NUCLEOTIDE SEQUENCE [LARGE SCALE GENOMIC DNA]</scope>
    <source>
        <strain evidence="2 3">DSM 108284</strain>
    </source>
</reference>
<evidence type="ECO:0000313" key="3">
    <source>
        <dbReference type="Proteomes" id="UP000298061"/>
    </source>
</evidence>
<proteinExistence type="predicted"/>
<feature type="compositionally biased region" description="Pro residues" evidence="1">
    <location>
        <begin position="19"/>
        <end position="28"/>
    </location>
</feature>
<sequence>MMHSLRPSSLFRPSSRPTSPAPAPPSAPPRLEMIGPADRARPLTKLSLTNFRRPSPVLAPSPAPAIAITQDGSYLDVLGLRLSEAVSKALAQPTGPAAVNEQLNGKRPVPSGRGQALGALIATELKASHDNPHLRKAILRCLQRPLSTLLTNLSANLLPLLSSAAFTSPPAPTPQNPSLNPTQSHALALANFAGELLETFDELGLSLENDPRGDGLKATRDSLASIVNRVVKPLAAGIRDDLVGLISGLEITPANYNGLTGAPSKTTATAKVGSAQYPSITALQTVMPVYARTFTRLFVTSASQSHLATILISLVWHGLVTLAYRVPSPITPPTSPASAPKKVRSTTPPTTPPSSRFILKLPPSRPPSPPGLRCVPPTLADAKMLHELLRTLPRPSEKEATRLAREAVDDAFDGLRALVALLESVQANNSAKTPDELSKELGIVSADMPALVALPVLLHTYVFPVLSSDSPRSVAAVIGLSEEQYRQGCLTGFGRADECTVAVGQRVLDFLRREPATSINPYAAAVVQWLEVEVTSAAVSP</sequence>
<gene>
    <name evidence="2" type="ORF">EWM64_g10024</name>
</gene>
<dbReference type="OrthoDB" id="1734943at2759"/>
<feature type="compositionally biased region" description="Low complexity" evidence="1">
    <location>
        <begin position="336"/>
        <end position="348"/>
    </location>
</feature>
<dbReference type="EMBL" id="SFCI01002380">
    <property type="protein sequence ID" value="TFY73988.1"/>
    <property type="molecule type" value="Genomic_DNA"/>
</dbReference>
<evidence type="ECO:0000313" key="2">
    <source>
        <dbReference type="EMBL" id="TFY73988.1"/>
    </source>
</evidence>
<evidence type="ECO:0000256" key="1">
    <source>
        <dbReference type="SAM" id="MobiDB-lite"/>
    </source>
</evidence>
<dbReference type="Proteomes" id="UP000298061">
    <property type="component" value="Unassembled WGS sequence"/>
</dbReference>
<protein>
    <submittedName>
        <fullName evidence="2">Uncharacterized protein</fullName>
    </submittedName>
</protein>
<name>A0A4Y9ZK14_9AGAM</name>
<accession>A0A4Y9ZK14</accession>
<dbReference type="STRING" id="135208.A0A4Y9ZK14"/>
<comment type="caution">
    <text evidence="2">The sequence shown here is derived from an EMBL/GenBank/DDBJ whole genome shotgun (WGS) entry which is preliminary data.</text>
</comment>
<organism evidence="2 3">
    <name type="scientific">Hericium alpestre</name>
    <dbReference type="NCBI Taxonomy" id="135208"/>
    <lineage>
        <taxon>Eukaryota</taxon>
        <taxon>Fungi</taxon>
        <taxon>Dikarya</taxon>
        <taxon>Basidiomycota</taxon>
        <taxon>Agaricomycotina</taxon>
        <taxon>Agaricomycetes</taxon>
        <taxon>Russulales</taxon>
        <taxon>Hericiaceae</taxon>
        <taxon>Hericium</taxon>
    </lineage>
</organism>
<feature type="region of interest" description="Disordered" evidence="1">
    <location>
        <begin position="1"/>
        <end position="34"/>
    </location>
</feature>